<evidence type="ECO:0000313" key="2">
    <source>
        <dbReference type="EMBL" id="MBU5486553.1"/>
    </source>
</evidence>
<evidence type="ECO:0000259" key="1">
    <source>
        <dbReference type="PROSITE" id="PS51898"/>
    </source>
</evidence>
<sequence>MINLVKKDGVIKAQEVEPLKNIKDINKIKIYFRGKEDKRDYIIFVVGINIGLRASDLLQLKLKDVLNLDESIKDSVMIQEQKTRKIREFKLNKSCKEALEPYIKDLNNADMEDYLFPSRKGGHLTVKSLHKIIKSITRELNIKGNYGTHTLRKTFAYHIYTNNIQDNSTILHTLQKILNHSTPSMTLRYIGITKEVINDVYDGLNL</sequence>
<evidence type="ECO:0000313" key="3">
    <source>
        <dbReference type="Proteomes" id="UP000726170"/>
    </source>
</evidence>
<dbReference type="EMBL" id="JAHLQF010000010">
    <property type="protein sequence ID" value="MBU5486553.1"/>
    <property type="molecule type" value="Genomic_DNA"/>
</dbReference>
<name>A0ABS6ENC8_9CLOT</name>
<dbReference type="PROSITE" id="PS51898">
    <property type="entry name" value="TYR_RECOMBINASE"/>
    <property type="match status" value="1"/>
</dbReference>
<proteinExistence type="predicted"/>
<protein>
    <submittedName>
        <fullName evidence="2">Tyrosine-type recombinase/integrase</fullName>
    </submittedName>
</protein>
<keyword evidence="3" id="KW-1185">Reference proteome</keyword>
<comment type="caution">
    <text evidence="2">The sequence shown here is derived from an EMBL/GenBank/DDBJ whole genome shotgun (WGS) entry which is preliminary data.</text>
</comment>
<dbReference type="InterPro" id="IPR002104">
    <property type="entry name" value="Integrase_catalytic"/>
</dbReference>
<dbReference type="Pfam" id="PF00589">
    <property type="entry name" value="Phage_integrase"/>
    <property type="match status" value="1"/>
</dbReference>
<organism evidence="2 3">
    <name type="scientific">Clostridium mobile</name>
    <dbReference type="NCBI Taxonomy" id="2841512"/>
    <lineage>
        <taxon>Bacteria</taxon>
        <taxon>Bacillati</taxon>
        <taxon>Bacillota</taxon>
        <taxon>Clostridia</taxon>
        <taxon>Eubacteriales</taxon>
        <taxon>Clostridiaceae</taxon>
        <taxon>Clostridium</taxon>
    </lineage>
</organism>
<dbReference type="Proteomes" id="UP000726170">
    <property type="component" value="Unassembled WGS sequence"/>
</dbReference>
<dbReference type="PANTHER" id="PTHR30349">
    <property type="entry name" value="PHAGE INTEGRASE-RELATED"/>
    <property type="match status" value="1"/>
</dbReference>
<dbReference type="PANTHER" id="PTHR30349:SF82">
    <property type="entry name" value="INTEGRASE_RECOMBINASE YOEC-RELATED"/>
    <property type="match status" value="1"/>
</dbReference>
<gene>
    <name evidence="2" type="ORF">KQI86_19910</name>
</gene>
<accession>A0ABS6ENC8</accession>
<reference evidence="2 3" key="1">
    <citation type="submission" date="2021-06" db="EMBL/GenBank/DDBJ databases">
        <authorList>
            <person name="Sun Q."/>
            <person name="Li D."/>
        </authorList>
    </citation>
    <scope>NUCLEOTIDE SEQUENCE [LARGE SCALE GENOMIC DNA]</scope>
    <source>
        <strain evidence="2 3">MSJ-11</strain>
    </source>
</reference>
<dbReference type="InterPro" id="IPR050090">
    <property type="entry name" value="Tyrosine_recombinase_XerCD"/>
</dbReference>
<feature type="domain" description="Tyr recombinase" evidence="1">
    <location>
        <begin position="6"/>
        <end position="202"/>
    </location>
</feature>
<dbReference type="RefSeq" id="WP_216441160.1">
    <property type="nucleotide sequence ID" value="NZ_JAHLQF010000010.1"/>
</dbReference>